<dbReference type="Gene3D" id="3.40.50.1010">
    <property type="entry name" value="5'-nuclease"/>
    <property type="match status" value="1"/>
</dbReference>
<evidence type="ECO:0008006" key="3">
    <source>
        <dbReference type="Google" id="ProtNLM"/>
    </source>
</evidence>
<dbReference type="EMBL" id="SOIP01000157">
    <property type="protein sequence ID" value="TET82192.1"/>
    <property type="molecule type" value="Genomic_DNA"/>
</dbReference>
<dbReference type="AlphaFoldDB" id="A0A523XSC9"/>
<name>A0A523XSC9_UNCT6</name>
<dbReference type="SUPFAM" id="SSF88723">
    <property type="entry name" value="PIN domain-like"/>
    <property type="match status" value="1"/>
</dbReference>
<dbReference type="Proteomes" id="UP000315534">
    <property type="component" value="Unassembled WGS sequence"/>
</dbReference>
<organism evidence="1 2">
    <name type="scientific">candidate division TA06 bacterium</name>
    <dbReference type="NCBI Taxonomy" id="2250710"/>
    <lineage>
        <taxon>Bacteria</taxon>
        <taxon>Bacteria division TA06</taxon>
    </lineage>
</organism>
<dbReference type="InterPro" id="IPR029060">
    <property type="entry name" value="PIN-like_dom_sf"/>
</dbReference>
<evidence type="ECO:0000313" key="2">
    <source>
        <dbReference type="Proteomes" id="UP000315534"/>
    </source>
</evidence>
<proteinExistence type="predicted"/>
<comment type="caution">
    <text evidence="1">The sequence shown here is derived from an EMBL/GenBank/DDBJ whole genome shotgun (WGS) entry which is preliminary data.</text>
</comment>
<evidence type="ECO:0000313" key="1">
    <source>
        <dbReference type="EMBL" id="TET82192.1"/>
    </source>
</evidence>
<reference evidence="1 2" key="1">
    <citation type="submission" date="2019-03" db="EMBL/GenBank/DDBJ databases">
        <title>Metabolic potential of uncultured bacteria and archaea associated with petroleum seepage in deep-sea sediments.</title>
        <authorList>
            <person name="Dong X."/>
            <person name="Hubert C."/>
        </authorList>
    </citation>
    <scope>NUCLEOTIDE SEQUENCE [LARGE SCALE GENOMIC DNA]</scope>
    <source>
        <strain evidence="1">E29_bin36</strain>
    </source>
</reference>
<gene>
    <name evidence="1" type="ORF">E3J38_02565</name>
</gene>
<sequence>MFVFLDSSVVIAALNHRDSFHELCREFLDQQQIEDVYVTFSTKTEVSGAFQRKVNLIILHILREVRGRKFDLSDSESKKEFGKAFDKILEDLVRVSEFVYMVKDSCGSQIVGKGRMSLDFLPEWGLEYGAGIERDILLLIGDKQTSDLPSIITEEQVRMLSRLKAMTSEVILPKDRDEGIFWELIANRGRFSPSSFYSLDKRFVKRAKEATETLVSKGELTETDFEFVLLRK</sequence>
<protein>
    <recommendedName>
        <fullName evidence="3">PIN domain-containing protein</fullName>
    </recommendedName>
</protein>
<accession>A0A523XSC9</accession>